<dbReference type="EMBL" id="ML996705">
    <property type="protein sequence ID" value="KAF2396917.1"/>
    <property type="molecule type" value="Genomic_DNA"/>
</dbReference>
<sequence length="381" mass="41848">MFSPGNIVAALGTLEAMWSGPRDNMPVSKKAEVQEEKSEWPGAVKRKVRYGPIRLPPTSEPNLESMIMKVQGMGYGFKMNARKPCDDDCTILALQATLEFADGSPAENDKGAWFHHSTLISAGPNARTITCGWPVPVENLFMSGNEKSSVIFSLPANETGVRSGYHIGPYETFVLHAKLMNLEDAEKFVWITISYDVLPGDLKKEIKVGRMLWQSLDTSDTSMCTGAVNPFGPLNVTAMMQPIRRRFSEHTIPWTAPNDGTILLTGGHMHDGGISVDTVHNGQTICESVAQYGRRAGNAGSEGPGHGGHSRRQIPAGDYNNMDIDHILEQTRCIYSKGRSLKKGDKLWIRANYDFDKHPGMKNQKGELDEIMGIVGTLIAT</sequence>
<evidence type="ECO:0000256" key="1">
    <source>
        <dbReference type="SAM" id="MobiDB-lite"/>
    </source>
</evidence>
<evidence type="ECO:0000313" key="3">
    <source>
        <dbReference type="Proteomes" id="UP000799640"/>
    </source>
</evidence>
<gene>
    <name evidence="2" type="ORF">EJ06DRAFT_178100</name>
</gene>
<dbReference type="AlphaFoldDB" id="A0A6G1HM54"/>
<proteinExistence type="predicted"/>
<dbReference type="Proteomes" id="UP000799640">
    <property type="component" value="Unassembled WGS sequence"/>
</dbReference>
<organism evidence="2 3">
    <name type="scientific">Trichodelitschia bisporula</name>
    <dbReference type="NCBI Taxonomy" id="703511"/>
    <lineage>
        <taxon>Eukaryota</taxon>
        <taxon>Fungi</taxon>
        <taxon>Dikarya</taxon>
        <taxon>Ascomycota</taxon>
        <taxon>Pezizomycotina</taxon>
        <taxon>Dothideomycetes</taxon>
        <taxon>Dothideomycetes incertae sedis</taxon>
        <taxon>Phaeotrichales</taxon>
        <taxon>Phaeotrichaceae</taxon>
        <taxon>Trichodelitschia</taxon>
    </lineage>
</organism>
<keyword evidence="3" id="KW-1185">Reference proteome</keyword>
<accession>A0A6G1HM54</accession>
<name>A0A6G1HM54_9PEZI</name>
<evidence type="ECO:0000313" key="2">
    <source>
        <dbReference type="EMBL" id="KAF2396917.1"/>
    </source>
</evidence>
<protein>
    <submittedName>
        <fullName evidence="2">Uncharacterized protein</fullName>
    </submittedName>
</protein>
<reference evidence="2" key="1">
    <citation type="journal article" date="2020" name="Stud. Mycol.">
        <title>101 Dothideomycetes genomes: a test case for predicting lifestyles and emergence of pathogens.</title>
        <authorList>
            <person name="Haridas S."/>
            <person name="Albert R."/>
            <person name="Binder M."/>
            <person name="Bloem J."/>
            <person name="Labutti K."/>
            <person name="Salamov A."/>
            <person name="Andreopoulos B."/>
            <person name="Baker S."/>
            <person name="Barry K."/>
            <person name="Bills G."/>
            <person name="Bluhm B."/>
            <person name="Cannon C."/>
            <person name="Castanera R."/>
            <person name="Culley D."/>
            <person name="Daum C."/>
            <person name="Ezra D."/>
            <person name="Gonzalez J."/>
            <person name="Henrissat B."/>
            <person name="Kuo A."/>
            <person name="Liang C."/>
            <person name="Lipzen A."/>
            <person name="Lutzoni F."/>
            <person name="Magnuson J."/>
            <person name="Mondo S."/>
            <person name="Nolan M."/>
            <person name="Ohm R."/>
            <person name="Pangilinan J."/>
            <person name="Park H.-J."/>
            <person name="Ramirez L."/>
            <person name="Alfaro M."/>
            <person name="Sun H."/>
            <person name="Tritt A."/>
            <person name="Yoshinaga Y."/>
            <person name="Zwiers L.-H."/>
            <person name="Turgeon B."/>
            <person name="Goodwin S."/>
            <person name="Spatafora J."/>
            <person name="Crous P."/>
            <person name="Grigoriev I."/>
        </authorList>
    </citation>
    <scope>NUCLEOTIDE SEQUENCE</scope>
    <source>
        <strain evidence="2">CBS 262.69</strain>
    </source>
</reference>
<dbReference type="OrthoDB" id="4142625at2759"/>
<feature type="region of interest" description="Disordered" evidence="1">
    <location>
        <begin position="295"/>
        <end position="316"/>
    </location>
</feature>